<accession>A0A159Z8L1</accession>
<dbReference type="AlphaFoldDB" id="A0A159Z8L1"/>
<evidence type="ECO:0000313" key="2">
    <source>
        <dbReference type="EMBL" id="AMY71857.1"/>
    </source>
</evidence>
<dbReference type="RefSeq" id="WP_066817616.1">
    <property type="nucleotide sequence ID" value="NZ_CP012661.1"/>
</dbReference>
<feature type="signal peptide" evidence="1">
    <location>
        <begin position="1"/>
        <end position="23"/>
    </location>
</feature>
<evidence type="ECO:0008006" key="4">
    <source>
        <dbReference type="Google" id="ProtNLM"/>
    </source>
</evidence>
<sequence length="184" mass="19503">MRKFAPLALGLLLSLSVAAPGLARPMEGAEARKMQTSVDVYLRSIGRGEAARVVAALPPRIKNIFAGSAGIEAGKLDGVLIEQTKALLSAAKFDDFAADYSAVDATDSVLADGSRVTWTVVPTQFSVTTDGGKVLNRQPMLVLNEGGQWYMMRIEGAQQQELVSIAYPFLKGVSFPAASSAPMQ</sequence>
<protein>
    <recommendedName>
        <fullName evidence="4">SnoaL-like domain-containing protein</fullName>
    </recommendedName>
</protein>
<dbReference type="OrthoDB" id="7863114at2"/>
<feature type="chain" id="PRO_5007811767" description="SnoaL-like domain-containing protein" evidence="1">
    <location>
        <begin position="24"/>
        <end position="184"/>
    </location>
</feature>
<name>A0A159Z8L1_9RHOB</name>
<evidence type="ECO:0000313" key="3">
    <source>
        <dbReference type="Proteomes" id="UP000076128"/>
    </source>
</evidence>
<keyword evidence="1" id="KW-0732">Signal</keyword>
<reference evidence="2 3" key="1">
    <citation type="submission" date="2015-09" db="EMBL/GenBank/DDBJ databases">
        <title>Complete genome sequence of Defluviimonas alba cai42t isolated from an oilfield in Xinjiang.</title>
        <authorList>
            <person name="Geng S."/>
            <person name="Pan X."/>
            <person name="Wu X."/>
        </authorList>
    </citation>
    <scope>NUCLEOTIDE SEQUENCE [LARGE SCALE GENOMIC DNA]</scope>
    <source>
        <strain evidence="3">cai42</strain>
    </source>
</reference>
<organism evidence="2 3">
    <name type="scientific">Frigidibacter mobilis</name>
    <dbReference type="NCBI Taxonomy" id="1335048"/>
    <lineage>
        <taxon>Bacteria</taxon>
        <taxon>Pseudomonadati</taxon>
        <taxon>Pseudomonadota</taxon>
        <taxon>Alphaproteobacteria</taxon>
        <taxon>Rhodobacterales</taxon>
        <taxon>Paracoccaceae</taxon>
        <taxon>Frigidibacter</taxon>
    </lineage>
</organism>
<dbReference type="KEGG" id="daa:AKL17_4647"/>
<evidence type="ECO:0000256" key="1">
    <source>
        <dbReference type="SAM" id="SignalP"/>
    </source>
</evidence>
<dbReference type="Proteomes" id="UP000076128">
    <property type="component" value="Chromosome"/>
</dbReference>
<proteinExistence type="predicted"/>
<gene>
    <name evidence="2" type="ORF">AKL17_4647</name>
</gene>
<keyword evidence="3" id="KW-1185">Reference proteome</keyword>
<dbReference type="EMBL" id="CP012661">
    <property type="protein sequence ID" value="AMY71857.1"/>
    <property type="molecule type" value="Genomic_DNA"/>
</dbReference>